<keyword evidence="2" id="KW-1185">Reference proteome</keyword>
<proteinExistence type="predicted"/>
<dbReference type="RefSeq" id="WP_133223202.1">
    <property type="nucleotide sequence ID" value="NZ_NRSG01000258.1"/>
</dbReference>
<dbReference type="Proteomes" id="UP000697995">
    <property type="component" value="Unassembled WGS sequence"/>
</dbReference>
<organism evidence="1 2">
    <name type="scientific">Paracraurococcus ruber</name>
    <dbReference type="NCBI Taxonomy" id="77675"/>
    <lineage>
        <taxon>Bacteria</taxon>
        <taxon>Pseudomonadati</taxon>
        <taxon>Pseudomonadota</taxon>
        <taxon>Alphaproteobacteria</taxon>
        <taxon>Acetobacterales</taxon>
        <taxon>Roseomonadaceae</taxon>
        <taxon>Paracraurococcus</taxon>
    </lineage>
</organism>
<name>A0ABS1D2Y7_9PROT</name>
<gene>
    <name evidence="1" type="ORF">CKO45_23335</name>
</gene>
<protein>
    <submittedName>
        <fullName evidence="1">Uncharacterized protein</fullName>
    </submittedName>
</protein>
<evidence type="ECO:0000313" key="2">
    <source>
        <dbReference type="Proteomes" id="UP000697995"/>
    </source>
</evidence>
<evidence type="ECO:0000313" key="1">
    <source>
        <dbReference type="EMBL" id="MBK1661149.1"/>
    </source>
</evidence>
<sequence length="75" mass="7971">MSDAASNPVALAAARLETAVEKLAEALSRPRPAAEETDMVPRAEVAAMAERLDATIARLRLALAEELRAGEREGE</sequence>
<dbReference type="EMBL" id="NRSG01000258">
    <property type="protein sequence ID" value="MBK1661149.1"/>
    <property type="molecule type" value="Genomic_DNA"/>
</dbReference>
<comment type="caution">
    <text evidence="1">The sequence shown here is derived from an EMBL/GenBank/DDBJ whole genome shotgun (WGS) entry which is preliminary data.</text>
</comment>
<reference evidence="1 2" key="1">
    <citation type="journal article" date="2020" name="Microorganisms">
        <title>Osmotic Adaptation and Compatible Solute Biosynthesis of Phototrophic Bacteria as Revealed from Genome Analyses.</title>
        <authorList>
            <person name="Imhoff J.F."/>
            <person name="Rahn T."/>
            <person name="Kunzel S."/>
            <person name="Keller A."/>
            <person name="Neulinger S.C."/>
        </authorList>
    </citation>
    <scope>NUCLEOTIDE SEQUENCE [LARGE SCALE GENOMIC DNA]</scope>
    <source>
        <strain evidence="1 2">DSM 15382</strain>
    </source>
</reference>
<accession>A0ABS1D2Y7</accession>